<reference evidence="1" key="1">
    <citation type="submission" date="2020-08" db="EMBL/GenBank/DDBJ databases">
        <title>Multicomponent nature underlies the extraordinary mechanical properties of spider dragline silk.</title>
        <authorList>
            <person name="Kono N."/>
            <person name="Nakamura H."/>
            <person name="Mori M."/>
            <person name="Yoshida Y."/>
            <person name="Ohtoshi R."/>
            <person name="Malay A.D."/>
            <person name="Moran D.A.P."/>
            <person name="Tomita M."/>
            <person name="Numata K."/>
            <person name="Arakawa K."/>
        </authorList>
    </citation>
    <scope>NUCLEOTIDE SEQUENCE</scope>
</reference>
<proteinExistence type="predicted"/>
<organism evidence="1 2">
    <name type="scientific">Trichonephila inaurata madagascariensis</name>
    <dbReference type="NCBI Taxonomy" id="2747483"/>
    <lineage>
        <taxon>Eukaryota</taxon>
        <taxon>Metazoa</taxon>
        <taxon>Ecdysozoa</taxon>
        <taxon>Arthropoda</taxon>
        <taxon>Chelicerata</taxon>
        <taxon>Arachnida</taxon>
        <taxon>Araneae</taxon>
        <taxon>Araneomorphae</taxon>
        <taxon>Entelegynae</taxon>
        <taxon>Araneoidea</taxon>
        <taxon>Nephilidae</taxon>
        <taxon>Trichonephila</taxon>
        <taxon>Trichonephila inaurata</taxon>
    </lineage>
</organism>
<accession>A0A8X7CRJ6</accession>
<dbReference type="Proteomes" id="UP000886998">
    <property type="component" value="Unassembled WGS sequence"/>
</dbReference>
<dbReference type="AlphaFoldDB" id="A0A8X7CRJ6"/>
<gene>
    <name evidence="1" type="ORF">TNIN_454141</name>
</gene>
<dbReference type="EMBL" id="BMAV01021609">
    <property type="protein sequence ID" value="GFY75770.1"/>
    <property type="molecule type" value="Genomic_DNA"/>
</dbReference>
<evidence type="ECO:0000313" key="2">
    <source>
        <dbReference type="Proteomes" id="UP000886998"/>
    </source>
</evidence>
<protein>
    <submittedName>
        <fullName evidence="1">Uncharacterized protein</fullName>
    </submittedName>
</protein>
<comment type="caution">
    <text evidence="1">The sequence shown here is derived from an EMBL/GenBank/DDBJ whole genome shotgun (WGS) entry which is preliminary data.</text>
</comment>
<evidence type="ECO:0000313" key="1">
    <source>
        <dbReference type="EMBL" id="GFY75770.1"/>
    </source>
</evidence>
<keyword evidence="2" id="KW-1185">Reference proteome</keyword>
<name>A0A8X7CRJ6_9ARAC</name>
<sequence length="76" mass="8566">MIVDLDVRWLFQPLPTSDPEDSVLKIMRGQLNQIKSLSYSSNQSCAIQELRSVVALAHDAEYGSHSIQICFETILD</sequence>